<organism evidence="2">
    <name type="scientific">Timema poppense</name>
    <name type="common">Walking stick</name>
    <dbReference type="NCBI Taxonomy" id="170557"/>
    <lineage>
        <taxon>Eukaryota</taxon>
        <taxon>Metazoa</taxon>
        <taxon>Ecdysozoa</taxon>
        <taxon>Arthropoda</taxon>
        <taxon>Hexapoda</taxon>
        <taxon>Insecta</taxon>
        <taxon>Pterygota</taxon>
        <taxon>Neoptera</taxon>
        <taxon>Polyneoptera</taxon>
        <taxon>Phasmatodea</taxon>
        <taxon>Timematodea</taxon>
        <taxon>Timematoidea</taxon>
        <taxon>Timematidae</taxon>
        <taxon>Timema</taxon>
    </lineage>
</organism>
<evidence type="ECO:0000256" key="1">
    <source>
        <dbReference type="SAM" id="SignalP"/>
    </source>
</evidence>
<dbReference type="AlphaFoldDB" id="A0A7R9H6P0"/>
<feature type="signal peptide" evidence="1">
    <location>
        <begin position="1"/>
        <end position="21"/>
    </location>
</feature>
<keyword evidence="1" id="KW-0732">Signal</keyword>
<name>A0A7R9H6P0_TIMPO</name>
<proteinExistence type="predicted"/>
<protein>
    <submittedName>
        <fullName evidence="2">Uncharacterized protein</fullName>
    </submittedName>
</protein>
<feature type="chain" id="PRO_5030722159" evidence="1">
    <location>
        <begin position="22"/>
        <end position="138"/>
    </location>
</feature>
<sequence length="138" mass="15212">MAWIHCYGVVLMAMLVTIVLTAPPVCIKNEHALHHSGTKQDNSLTLTDYIMALSDKLHHSGTKQGSSLTLTDYIMALSDKLHHSRTKQDSDSCNVATNPCAVYQCPPNKICYLNPVQCVSSNCPPLPACKDQDYDDYS</sequence>
<dbReference type="EMBL" id="OD004994">
    <property type="protein sequence ID" value="CAD7410801.1"/>
    <property type="molecule type" value="Genomic_DNA"/>
</dbReference>
<gene>
    <name evidence="2" type="ORF">TPSB3V08_LOCUS7551</name>
</gene>
<reference evidence="2" key="1">
    <citation type="submission" date="2020-11" db="EMBL/GenBank/DDBJ databases">
        <authorList>
            <person name="Tran Van P."/>
        </authorList>
    </citation>
    <scope>NUCLEOTIDE SEQUENCE</scope>
</reference>
<evidence type="ECO:0000313" key="2">
    <source>
        <dbReference type="EMBL" id="CAD7410801.1"/>
    </source>
</evidence>
<accession>A0A7R9H6P0</accession>